<proteinExistence type="predicted"/>
<evidence type="ECO:0000313" key="5">
    <source>
        <dbReference type="EMBL" id="MCX2940181.1"/>
    </source>
</evidence>
<dbReference type="RefSeq" id="WP_266000003.1">
    <property type="nucleotide sequence ID" value="NZ_JAPJDN010000034.1"/>
</dbReference>
<dbReference type="InterPro" id="IPR013815">
    <property type="entry name" value="ATP_grasp_subdomain_1"/>
</dbReference>
<dbReference type="SUPFAM" id="SSF52210">
    <property type="entry name" value="Succinyl-CoA synthetase domains"/>
    <property type="match status" value="2"/>
</dbReference>
<dbReference type="SMART" id="SM00881">
    <property type="entry name" value="CoA_binding"/>
    <property type="match status" value="1"/>
</dbReference>
<evidence type="ECO:0000256" key="2">
    <source>
        <dbReference type="ARBA" id="ARBA00022741"/>
    </source>
</evidence>
<dbReference type="GO" id="GO:0016874">
    <property type="term" value="F:ligase activity"/>
    <property type="evidence" value="ECO:0007669"/>
    <property type="project" value="UniProtKB-KW"/>
</dbReference>
<sequence>MERKTEMIDQIPDDPAAVAVSRPDLDRLLNPKAVAFVGITDESRWAHAVEYSLDSDTEFFFVHHKAAHAFGQRTYPDVRSIGRPVDAVFSALGAERTVDAVEQAAEIGAGGVIACAAGFSELGQEGVLLQQRMVEAARAGNMPVIGPNGVGLVNVGHHLHLSMLPIFRRRAGGLSAATHSGAMIEAMAAAASRPGGVGFNLLVSAGNEAVTDVADYLDYFADDEDTRIIALAVEKIRRPDAFFDAARRCLEAGKPIVAIKLGRSERTQRMAASHTGTLTGDAWVYDVAFKQAGILPAEDIDDLIDRVQFLEQLPRNRWTPVRGLAILTATGGFAQLASDLADVEGVDVPEVERLCPFVEETIPGGAVTNPLDITGFAGVIDGLWHKVLTEYSSAPEFDALMFSSQHAEWNEPLFADIEFAEFGSVSDKPFVIAPLAGQGGAWLERYRDEGIAVGNGLRGCLRGLKAMGSFMRIRPGSWVRPPAQVPALQRPMATPLVVAEGSMLPFGATMDLLSSAGIPTAPYHLISVDAAVSPPSFAGPYVVKLADVAHRTEHGAVRIGVDIGMLASAVDELRTIAHSHRLPATVAVQPMVSGHGEAFIGLKGDSELGPVVAFGLGGIFVEVMGRIEGRMAPMTPDDAAELIEEFSDTGVFEGLRGSTRWDRQALSRVLVASSHLAAGGRHWIESIDINPLIVTADGPIAVDGLCLVRTH</sequence>
<name>A0ABT3SL16_9MYCO</name>
<reference evidence="5 6" key="1">
    <citation type="submission" date="2022-11" db="EMBL/GenBank/DDBJ databases">
        <title>Mycobacterium sp. nov.</title>
        <authorList>
            <person name="Papic B."/>
            <person name="Spicic S."/>
            <person name="Duvnjak S."/>
        </authorList>
    </citation>
    <scope>NUCLEOTIDE SEQUENCE [LARGE SCALE GENOMIC DNA]</scope>
    <source>
        <strain evidence="5 6">CVI_P4</strain>
    </source>
</reference>
<evidence type="ECO:0000256" key="1">
    <source>
        <dbReference type="ARBA" id="ARBA00022598"/>
    </source>
</evidence>
<keyword evidence="2" id="KW-0547">Nucleotide-binding</keyword>
<keyword evidence="3" id="KW-0067">ATP-binding</keyword>
<organism evidence="5 6">
    <name type="scientific">Mycobacterium pinniadriaticum</name>
    <dbReference type="NCBI Taxonomy" id="2994102"/>
    <lineage>
        <taxon>Bacteria</taxon>
        <taxon>Bacillati</taxon>
        <taxon>Actinomycetota</taxon>
        <taxon>Actinomycetes</taxon>
        <taxon>Mycobacteriales</taxon>
        <taxon>Mycobacteriaceae</taxon>
        <taxon>Mycobacterium</taxon>
    </lineage>
</organism>
<dbReference type="Gene3D" id="3.40.50.261">
    <property type="entry name" value="Succinyl-CoA synthetase domains"/>
    <property type="match status" value="2"/>
</dbReference>
<gene>
    <name evidence="5" type="ORF">ORI27_26140</name>
</gene>
<dbReference type="InterPro" id="IPR036291">
    <property type="entry name" value="NAD(P)-bd_dom_sf"/>
</dbReference>
<dbReference type="Gene3D" id="3.30.1490.20">
    <property type="entry name" value="ATP-grasp fold, A domain"/>
    <property type="match status" value="1"/>
</dbReference>
<dbReference type="Proteomes" id="UP001300745">
    <property type="component" value="Unassembled WGS sequence"/>
</dbReference>
<dbReference type="EMBL" id="JAPJDO010000034">
    <property type="protein sequence ID" value="MCX2940181.1"/>
    <property type="molecule type" value="Genomic_DNA"/>
</dbReference>
<evidence type="ECO:0000259" key="4">
    <source>
        <dbReference type="SMART" id="SM00881"/>
    </source>
</evidence>
<dbReference type="SUPFAM" id="SSF56059">
    <property type="entry name" value="Glutathione synthetase ATP-binding domain-like"/>
    <property type="match status" value="1"/>
</dbReference>
<dbReference type="Pfam" id="PF13549">
    <property type="entry name" value="ATP-grasp_5"/>
    <property type="match status" value="1"/>
</dbReference>
<dbReference type="Gene3D" id="3.40.50.720">
    <property type="entry name" value="NAD(P)-binding Rossmann-like Domain"/>
    <property type="match status" value="1"/>
</dbReference>
<dbReference type="PANTHER" id="PTHR43334:SF1">
    <property type="entry name" value="3-HYDROXYPROPIONATE--COA LIGASE [ADP-FORMING]"/>
    <property type="match status" value="1"/>
</dbReference>
<dbReference type="InterPro" id="IPR032875">
    <property type="entry name" value="Succ_CoA_lig_flav_dom"/>
</dbReference>
<accession>A0ABT3SL16</accession>
<comment type="caution">
    <text evidence="5">The sequence shown here is derived from an EMBL/GenBank/DDBJ whole genome shotgun (WGS) entry which is preliminary data.</text>
</comment>
<protein>
    <submittedName>
        <fullName evidence="5">Acetate--CoA ligase family protein</fullName>
    </submittedName>
</protein>
<dbReference type="InterPro" id="IPR003781">
    <property type="entry name" value="CoA-bd"/>
</dbReference>
<dbReference type="SUPFAM" id="SSF51735">
    <property type="entry name" value="NAD(P)-binding Rossmann-fold domains"/>
    <property type="match status" value="1"/>
</dbReference>
<evidence type="ECO:0000313" key="6">
    <source>
        <dbReference type="Proteomes" id="UP001300745"/>
    </source>
</evidence>
<dbReference type="Pfam" id="PF13380">
    <property type="entry name" value="CoA_binding_2"/>
    <property type="match status" value="1"/>
</dbReference>
<dbReference type="InterPro" id="IPR051538">
    <property type="entry name" value="Acyl-CoA_Synth/Transferase"/>
</dbReference>
<keyword evidence="1 5" id="KW-0436">Ligase</keyword>
<dbReference type="Pfam" id="PF13607">
    <property type="entry name" value="Succ_CoA_lig"/>
    <property type="match status" value="1"/>
</dbReference>
<feature type="domain" description="CoA-binding" evidence="4">
    <location>
        <begin position="28"/>
        <end position="119"/>
    </location>
</feature>
<dbReference type="Gene3D" id="3.30.470.20">
    <property type="entry name" value="ATP-grasp fold, B domain"/>
    <property type="match status" value="1"/>
</dbReference>
<dbReference type="PANTHER" id="PTHR43334">
    <property type="entry name" value="ACETATE--COA LIGASE [ADP-FORMING]"/>
    <property type="match status" value="1"/>
</dbReference>
<evidence type="ECO:0000256" key="3">
    <source>
        <dbReference type="ARBA" id="ARBA00022840"/>
    </source>
</evidence>
<keyword evidence="6" id="KW-1185">Reference proteome</keyword>
<dbReference type="InterPro" id="IPR016102">
    <property type="entry name" value="Succinyl-CoA_synth-like"/>
</dbReference>